<evidence type="ECO:0000313" key="2">
    <source>
        <dbReference type="Proteomes" id="UP000297245"/>
    </source>
</evidence>
<protein>
    <submittedName>
        <fullName evidence="1">Uncharacterized protein</fullName>
    </submittedName>
</protein>
<organism evidence="1 2">
    <name type="scientific">Dendrothele bispora (strain CBS 962.96)</name>
    <dbReference type="NCBI Taxonomy" id="1314807"/>
    <lineage>
        <taxon>Eukaryota</taxon>
        <taxon>Fungi</taxon>
        <taxon>Dikarya</taxon>
        <taxon>Basidiomycota</taxon>
        <taxon>Agaricomycotina</taxon>
        <taxon>Agaricomycetes</taxon>
        <taxon>Agaricomycetidae</taxon>
        <taxon>Agaricales</taxon>
        <taxon>Agaricales incertae sedis</taxon>
        <taxon>Dendrothele</taxon>
    </lineage>
</organism>
<keyword evidence="2" id="KW-1185">Reference proteome</keyword>
<gene>
    <name evidence="1" type="ORF">K435DRAFT_798704</name>
</gene>
<proteinExistence type="predicted"/>
<dbReference type="AlphaFoldDB" id="A0A4S8LYH0"/>
<sequence>MENKDTMENKGTTGNKEVAMCHGNKVLMVKSVQLPDGCACTGAQEEYRGHKAKVNKDRVTWVNMWQIDTTGEYLGHKMARGSKVFLLKGGSGFFLLKGGTGLQLQTADCQGLPTERWFWVKVKDER</sequence>
<accession>A0A4S8LYH0</accession>
<name>A0A4S8LYH0_DENBC</name>
<evidence type="ECO:0000313" key="1">
    <source>
        <dbReference type="EMBL" id="THU94737.1"/>
    </source>
</evidence>
<reference evidence="1 2" key="1">
    <citation type="journal article" date="2019" name="Nat. Ecol. Evol.">
        <title>Megaphylogeny resolves global patterns of mushroom evolution.</title>
        <authorList>
            <person name="Varga T."/>
            <person name="Krizsan K."/>
            <person name="Foldi C."/>
            <person name="Dima B."/>
            <person name="Sanchez-Garcia M."/>
            <person name="Sanchez-Ramirez S."/>
            <person name="Szollosi G.J."/>
            <person name="Szarkandi J.G."/>
            <person name="Papp V."/>
            <person name="Albert L."/>
            <person name="Andreopoulos W."/>
            <person name="Angelini C."/>
            <person name="Antonin V."/>
            <person name="Barry K.W."/>
            <person name="Bougher N.L."/>
            <person name="Buchanan P."/>
            <person name="Buyck B."/>
            <person name="Bense V."/>
            <person name="Catcheside P."/>
            <person name="Chovatia M."/>
            <person name="Cooper J."/>
            <person name="Damon W."/>
            <person name="Desjardin D."/>
            <person name="Finy P."/>
            <person name="Geml J."/>
            <person name="Haridas S."/>
            <person name="Hughes K."/>
            <person name="Justo A."/>
            <person name="Karasinski D."/>
            <person name="Kautmanova I."/>
            <person name="Kiss B."/>
            <person name="Kocsube S."/>
            <person name="Kotiranta H."/>
            <person name="LaButti K.M."/>
            <person name="Lechner B.E."/>
            <person name="Liimatainen K."/>
            <person name="Lipzen A."/>
            <person name="Lukacs Z."/>
            <person name="Mihaltcheva S."/>
            <person name="Morgado L.N."/>
            <person name="Niskanen T."/>
            <person name="Noordeloos M.E."/>
            <person name="Ohm R.A."/>
            <person name="Ortiz-Santana B."/>
            <person name="Ovrebo C."/>
            <person name="Racz N."/>
            <person name="Riley R."/>
            <person name="Savchenko A."/>
            <person name="Shiryaev A."/>
            <person name="Soop K."/>
            <person name="Spirin V."/>
            <person name="Szebenyi C."/>
            <person name="Tomsovsky M."/>
            <person name="Tulloss R.E."/>
            <person name="Uehling J."/>
            <person name="Grigoriev I.V."/>
            <person name="Vagvolgyi C."/>
            <person name="Papp T."/>
            <person name="Martin F.M."/>
            <person name="Miettinen O."/>
            <person name="Hibbett D.S."/>
            <person name="Nagy L.G."/>
        </authorList>
    </citation>
    <scope>NUCLEOTIDE SEQUENCE [LARGE SCALE GENOMIC DNA]</scope>
    <source>
        <strain evidence="1 2">CBS 962.96</strain>
    </source>
</reference>
<dbReference type="EMBL" id="ML179217">
    <property type="protein sequence ID" value="THU94737.1"/>
    <property type="molecule type" value="Genomic_DNA"/>
</dbReference>
<dbReference type="Proteomes" id="UP000297245">
    <property type="component" value="Unassembled WGS sequence"/>
</dbReference>